<protein>
    <submittedName>
        <fullName evidence="2">Uncharacterized protein</fullName>
    </submittedName>
</protein>
<name>A0ABN9D7I1_9NEOB</name>
<keyword evidence="3" id="KW-1185">Reference proteome</keyword>
<evidence type="ECO:0000313" key="2">
    <source>
        <dbReference type="EMBL" id="CAI9568505.1"/>
    </source>
</evidence>
<evidence type="ECO:0000313" key="3">
    <source>
        <dbReference type="Proteomes" id="UP001162483"/>
    </source>
</evidence>
<dbReference type="Proteomes" id="UP001162483">
    <property type="component" value="Unassembled WGS sequence"/>
</dbReference>
<gene>
    <name evidence="2" type="ORF">SPARVUS_LOCUS6752050</name>
</gene>
<feature type="non-terminal residue" evidence="2">
    <location>
        <position position="108"/>
    </location>
</feature>
<proteinExistence type="predicted"/>
<accession>A0ABN9D7I1</accession>
<comment type="caution">
    <text evidence="2">The sequence shown here is derived from an EMBL/GenBank/DDBJ whole genome shotgun (WGS) entry which is preliminary data.</text>
</comment>
<evidence type="ECO:0000256" key="1">
    <source>
        <dbReference type="SAM" id="MobiDB-lite"/>
    </source>
</evidence>
<reference evidence="2" key="1">
    <citation type="submission" date="2023-05" db="EMBL/GenBank/DDBJ databases">
        <authorList>
            <person name="Stuckert A."/>
        </authorList>
    </citation>
    <scope>NUCLEOTIDE SEQUENCE</scope>
</reference>
<organism evidence="2 3">
    <name type="scientific">Staurois parvus</name>
    <dbReference type="NCBI Taxonomy" id="386267"/>
    <lineage>
        <taxon>Eukaryota</taxon>
        <taxon>Metazoa</taxon>
        <taxon>Chordata</taxon>
        <taxon>Craniata</taxon>
        <taxon>Vertebrata</taxon>
        <taxon>Euteleostomi</taxon>
        <taxon>Amphibia</taxon>
        <taxon>Batrachia</taxon>
        <taxon>Anura</taxon>
        <taxon>Neobatrachia</taxon>
        <taxon>Ranoidea</taxon>
        <taxon>Ranidae</taxon>
        <taxon>Staurois</taxon>
    </lineage>
</organism>
<dbReference type="EMBL" id="CATNWA010014176">
    <property type="protein sequence ID" value="CAI9568505.1"/>
    <property type="molecule type" value="Genomic_DNA"/>
</dbReference>
<feature type="region of interest" description="Disordered" evidence="1">
    <location>
        <begin position="37"/>
        <end position="64"/>
    </location>
</feature>
<sequence length="108" mass="12386">MTRDCRPLGREGKRVPEFDRRHRTIHKVQSFLRMRSGHPAVTDAGARRSQRGKTTALDQGTGEFLPQRTAGWPARYSDMVAAEIPDQPLYIHSIRRTDIFPPFWGGKK</sequence>